<dbReference type="EMBL" id="KB870810">
    <property type="protein sequence ID" value="EOA22151.1"/>
    <property type="molecule type" value="Genomic_DNA"/>
</dbReference>
<proteinExistence type="predicted"/>
<evidence type="ECO:0008006" key="3">
    <source>
        <dbReference type="Google" id="ProtNLM"/>
    </source>
</evidence>
<name>R0FJ90_9BRAS</name>
<dbReference type="Proteomes" id="UP000029121">
    <property type="component" value="Unassembled WGS sequence"/>
</dbReference>
<protein>
    <recommendedName>
        <fullName evidence="3">DUF295 domain-containing protein</fullName>
    </recommendedName>
</protein>
<sequence length="176" mass="19721">MSLRRRLCHIFMGIQSGNWLTNRRYCIPYTRLASLSCPNPASQSIVNVSLSSSSPEDDDDCILAVKFLGPRFSFCRPTLGEQAKWTFVHIRQNQYNTSSSSIVYSSRHRNFYMTTQGSHYLAAWDLHTFRATSFMKALPNRFSRVNDFPGSASPAVVDFTDGGVGLLSVTESSCIS</sequence>
<evidence type="ECO:0000313" key="1">
    <source>
        <dbReference type="EMBL" id="EOA22151.1"/>
    </source>
</evidence>
<accession>R0FJ90</accession>
<organism evidence="1 2">
    <name type="scientific">Capsella rubella</name>
    <dbReference type="NCBI Taxonomy" id="81985"/>
    <lineage>
        <taxon>Eukaryota</taxon>
        <taxon>Viridiplantae</taxon>
        <taxon>Streptophyta</taxon>
        <taxon>Embryophyta</taxon>
        <taxon>Tracheophyta</taxon>
        <taxon>Spermatophyta</taxon>
        <taxon>Magnoliopsida</taxon>
        <taxon>eudicotyledons</taxon>
        <taxon>Gunneridae</taxon>
        <taxon>Pentapetalae</taxon>
        <taxon>rosids</taxon>
        <taxon>malvids</taxon>
        <taxon>Brassicales</taxon>
        <taxon>Brassicaceae</taxon>
        <taxon>Camelineae</taxon>
        <taxon>Capsella</taxon>
    </lineage>
</organism>
<evidence type="ECO:0000313" key="2">
    <source>
        <dbReference type="Proteomes" id="UP000029121"/>
    </source>
</evidence>
<gene>
    <name evidence="1" type="ORF">CARUB_v10002718mg</name>
</gene>
<reference evidence="2" key="1">
    <citation type="journal article" date="2013" name="Nat. Genet.">
        <title>The Capsella rubella genome and the genomic consequences of rapid mating system evolution.</title>
        <authorList>
            <person name="Slotte T."/>
            <person name="Hazzouri K.M."/>
            <person name="Agren J.A."/>
            <person name="Koenig D."/>
            <person name="Maumus F."/>
            <person name="Guo Y.L."/>
            <person name="Steige K."/>
            <person name="Platts A.E."/>
            <person name="Escobar J.S."/>
            <person name="Newman L.K."/>
            <person name="Wang W."/>
            <person name="Mandakova T."/>
            <person name="Vello E."/>
            <person name="Smith L.M."/>
            <person name="Henz S.R."/>
            <person name="Steffen J."/>
            <person name="Takuno S."/>
            <person name="Brandvain Y."/>
            <person name="Coop G."/>
            <person name="Andolfatto P."/>
            <person name="Hu T.T."/>
            <person name="Blanchette M."/>
            <person name="Clark R.M."/>
            <person name="Quesneville H."/>
            <person name="Nordborg M."/>
            <person name="Gaut B.S."/>
            <person name="Lysak M.A."/>
            <person name="Jenkins J."/>
            <person name="Grimwood J."/>
            <person name="Chapman J."/>
            <person name="Prochnik S."/>
            <person name="Shu S."/>
            <person name="Rokhsar D."/>
            <person name="Schmutz J."/>
            <person name="Weigel D."/>
            <person name="Wright S.I."/>
        </authorList>
    </citation>
    <scope>NUCLEOTIDE SEQUENCE [LARGE SCALE GENOMIC DNA]</scope>
    <source>
        <strain evidence="2">cv. Monte Gargano</strain>
    </source>
</reference>
<keyword evidence="2" id="KW-1185">Reference proteome</keyword>
<dbReference type="AlphaFoldDB" id="R0FJ90"/>